<dbReference type="InterPro" id="IPR027417">
    <property type="entry name" value="P-loop_NTPase"/>
</dbReference>
<evidence type="ECO:0000313" key="5">
    <source>
        <dbReference type="EMBL" id="OEF95925.1"/>
    </source>
</evidence>
<dbReference type="PROSITE" id="PS50893">
    <property type="entry name" value="ABC_TRANSPORTER_2"/>
    <property type="match status" value="1"/>
</dbReference>
<dbReference type="RefSeq" id="WP_069644198.1">
    <property type="nucleotide sequence ID" value="NZ_MIJE01000034.1"/>
</dbReference>
<dbReference type="PANTHER" id="PTHR42781">
    <property type="entry name" value="SPERMIDINE/PUTRESCINE IMPORT ATP-BINDING PROTEIN POTA"/>
    <property type="match status" value="1"/>
</dbReference>
<gene>
    <name evidence="5" type="ORF">BHF68_11080</name>
</gene>
<sequence>MSLSVDIERKLPDFLLRTKFDTENENFGILGASGSGKSMTLRCIAGLDKPTKGRIVLHERVLFDSEQGINIPAKDRKIGYLFQNYALFPHMTVKENIEFGIRQLSSYEREKRIKDKLEMIQLGNLSKRYPYELSGGQQQRVALARAMVTEPVALLLDEPFSALDNFLRRHMERELIEVLESYSGVTLFVTHNLEEAYRVCERLMIMDNGQVIADDHKGVIFRKPPTHTVAKLTGCKNISAIELQQQLENKEQNIEQNIEANYTVAVAMNWGNIQLKIQQLPGSYKYIGIRAFHIKVADDLSGDNCFEAGVIKTEEGPHHMTVYLQIGYGTGKHHLQMEIYKEKWKRWQNKKSLYIQLKPEHLFLTK</sequence>
<keyword evidence="3" id="KW-0067">ATP-binding</keyword>
<dbReference type="SMART" id="SM00382">
    <property type="entry name" value="AAA"/>
    <property type="match status" value="1"/>
</dbReference>
<name>A0A1E5FZC9_9FIRM</name>
<comment type="caution">
    <text evidence="5">The sequence shown here is derived from an EMBL/GenBank/DDBJ whole genome shotgun (WGS) entry which is preliminary data.</text>
</comment>
<dbReference type="STRING" id="766136.BHF68_11080"/>
<evidence type="ECO:0000256" key="3">
    <source>
        <dbReference type="ARBA" id="ARBA00022840"/>
    </source>
</evidence>
<keyword evidence="2" id="KW-0547">Nucleotide-binding</keyword>
<proteinExistence type="predicted"/>
<evidence type="ECO:0000256" key="2">
    <source>
        <dbReference type="ARBA" id="ARBA00022741"/>
    </source>
</evidence>
<dbReference type="Pfam" id="PF00005">
    <property type="entry name" value="ABC_tran"/>
    <property type="match status" value="1"/>
</dbReference>
<dbReference type="PANTHER" id="PTHR42781:SF4">
    <property type="entry name" value="SPERMIDINE_PUTRESCINE IMPORT ATP-BINDING PROTEIN POTA"/>
    <property type="match status" value="1"/>
</dbReference>
<dbReference type="InterPro" id="IPR003593">
    <property type="entry name" value="AAA+_ATPase"/>
</dbReference>
<feature type="domain" description="ABC transporter" evidence="4">
    <location>
        <begin position="2"/>
        <end position="233"/>
    </location>
</feature>
<protein>
    <recommendedName>
        <fullName evidence="4">ABC transporter domain-containing protein</fullName>
    </recommendedName>
</protein>
<keyword evidence="6" id="KW-1185">Reference proteome</keyword>
<organism evidence="5 6">
    <name type="scientific">Desulfuribacillus alkaliarsenatis</name>
    <dbReference type="NCBI Taxonomy" id="766136"/>
    <lineage>
        <taxon>Bacteria</taxon>
        <taxon>Bacillati</taxon>
        <taxon>Bacillota</taxon>
        <taxon>Desulfuribacillia</taxon>
        <taxon>Desulfuribacillales</taxon>
        <taxon>Desulfuribacillaceae</taxon>
        <taxon>Desulfuribacillus</taxon>
    </lineage>
</organism>
<dbReference type="InterPro" id="IPR003439">
    <property type="entry name" value="ABC_transporter-like_ATP-bd"/>
</dbReference>
<evidence type="ECO:0000313" key="6">
    <source>
        <dbReference type="Proteomes" id="UP000094296"/>
    </source>
</evidence>
<dbReference type="InterPro" id="IPR017871">
    <property type="entry name" value="ABC_transporter-like_CS"/>
</dbReference>
<dbReference type="EMBL" id="MIJE01000034">
    <property type="protein sequence ID" value="OEF95925.1"/>
    <property type="molecule type" value="Genomic_DNA"/>
</dbReference>
<evidence type="ECO:0000256" key="1">
    <source>
        <dbReference type="ARBA" id="ARBA00022448"/>
    </source>
</evidence>
<dbReference type="AlphaFoldDB" id="A0A1E5FZC9"/>
<dbReference type="GO" id="GO:0016887">
    <property type="term" value="F:ATP hydrolysis activity"/>
    <property type="evidence" value="ECO:0007669"/>
    <property type="project" value="InterPro"/>
</dbReference>
<dbReference type="SUPFAM" id="SSF52540">
    <property type="entry name" value="P-loop containing nucleoside triphosphate hydrolases"/>
    <property type="match status" value="1"/>
</dbReference>
<dbReference type="PROSITE" id="PS00211">
    <property type="entry name" value="ABC_TRANSPORTER_1"/>
    <property type="match status" value="1"/>
</dbReference>
<dbReference type="Proteomes" id="UP000094296">
    <property type="component" value="Unassembled WGS sequence"/>
</dbReference>
<keyword evidence="1" id="KW-0813">Transport</keyword>
<dbReference type="Gene3D" id="3.40.50.300">
    <property type="entry name" value="P-loop containing nucleotide triphosphate hydrolases"/>
    <property type="match status" value="1"/>
</dbReference>
<dbReference type="InterPro" id="IPR050093">
    <property type="entry name" value="ABC_SmlMolc_Importer"/>
</dbReference>
<accession>A0A1E5FZC9</accession>
<evidence type="ECO:0000259" key="4">
    <source>
        <dbReference type="PROSITE" id="PS50893"/>
    </source>
</evidence>
<reference evidence="5 6" key="1">
    <citation type="submission" date="2016-09" db="EMBL/GenBank/DDBJ databases">
        <title>Draft genome sequence for the type strain of Desulfuribacillus alkaliarsenatis AHT28, an obligately anaerobic, sulfidogenic bacterium isolated from Russian soda lake sediments.</title>
        <authorList>
            <person name="Abin C.A."/>
            <person name="Hollibaugh J.T."/>
        </authorList>
    </citation>
    <scope>NUCLEOTIDE SEQUENCE [LARGE SCALE GENOMIC DNA]</scope>
    <source>
        <strain evidence="5 6">AHT28</strain>
    </source>
</reference>
<dbReference type="GO" id="GO:0005524">
    <property type="term" value="F:ATP binding"/>
    <property type="evidence" value="ECO:0007669"/>
    <property type="project" value="UniProtKB-KW"/>
</dbReference>